<dbReference type="GO" id="GO:0046872">
    <property type="term" value="F:metal ion binding"/>
    <property type="evidence" value="ECO:0007669"/>
    <property type="project" value="InterPro"/>
</dbReference>
<evidence type="ECO:0000313" key="3">
    <source>
        <dbReference type="EnsemblPlants" id="LPERR09G06780.1"/>
    </source>
</evidence>
<dbReference type="CDD" id="cd00371">
    <property type="entry name" value="HMA"/>
    <property type="match status" value="1"/>
</dbReference>
<dbReference type="Gramene" id="LPERR09G06780.1">
    <property type="protein sequence ID" value="LPERR09G06780.1"/>
    <property type="gene ID" value="LPERR09G06780"/>
</dbReference>
<dbReference type="Pfam" id="PF05641">
    <property type="entry name" value="Agenet"/>
    <property type="match status" value="1"/>
</dbReference>
<dbReference type="SMART" id="SM00743">
    <property type="entry name" value="Agenet"/>
    <property type="match status" value="2"/>
</dbReference>
<feature type="region of interest" description="Disordered" evidence="1">
    <location>
        <begin position="674"/>
        <end position="696"/>
    </location>
</feature>
<dbReference type="InterPro" id="IPR008395">
    <property type="entry name" value="Agenet-like_dom"/>
</dbReference>
<dbReference type="Gene3D" id="3.30.70.100">
    <property type="match status" value="1"/>
</dbReference>
<feature type="region of interest" description="Disordered" evidence="1">
    <location>
        <begin position="208"/>
        <end position="247"/>
    </location>
</feature>
<dbReference type="SUPFAM" id="SSF55008">
    <property type="entry name" value="HMA, heavy metal-associated domain"/>
    <property type="match status" value="1"/>
</dbReference>
<dbReference type="HOGENOM" id="CLU_014967_1_0_1"/>
<protein>
    <recommendedName>
        <fullName evidence="2">BAH domain-containing protein</fullName>
    </recommendedName>
</protein>
<dbReference type="GO" id="GO:0003682">
    <property type="term" value="F:chromatin binding"/>
    <property type="evidence" value="ECO:0007669"/>
    <property type="project" value="InterPro"/>
</dbReference>
<dbReference type="AlphaFoldDB" id="A0A0D9XDK5"/>
<dbReference type="PANTHER" id="PTHR47294">
    <property type="entry name" value="OS08G0431150 PROTEIN"/>
    <property type="match status" value="1"/>
</dbReference>
<reference evidence="3" key="3">
    <citation type="submission" date="2015-04" db="UniProtKB">
        <authorList>
            <consortium name="EnsemblPlants"/>
        </authorList>
    </citation>
    <scope>IDENTIFICATION</scope>
</reference>
<reference evidence="3 4" key="1">
    <citation type="submission" date="2012-08" db="EMBL/GenBank/DDBJ databases">
        <title>Oryza genome evolution.</title>
        <authorList>
            <person name="Wing R.A."/>
        </authorList>
    </citation>
    <scope>NUCLEOTIDE SEQUENCE</scope>
</reference>
<dbReference type="Proteomes" id="UP000032180">
    <property type="component" value="Chromosome 9"/>
</dbReference>
<feature type="domain" description="BAH" evidence="2">
    <location>
        <begin position="65"/>
        <end position="184"/>
    </location>
</feature>
<dbReference type="InterPro" id="IPR014002">
    <property type="entry name" value="Agenet_dom_plant"/>
</dbReference>
<dbReference type="Gene3D" id="2.30.30.490">
    <property type="match status" value="1"/>
</dbReference>
<name>A0A0D9XDK5_9ORYZ</name>
<dbReference type="eggNOG" id="ENOG502QT14">
    <property type="taxonomic scope" value="Eukaryota"/>
</dbReference>
<feature type="region of interest" description="Disordered" evidence="1">
    <location>
        <begin position="546"/>
        <end position="572"/>
    </location>
</feature>
<feature type="compositionally biased region" description="Gly residues" evidence="1">
    <location>
        <begin position="685"/>
        <end position="696"/>
    </location>
</feature>
<keyword evidence="4" id="KW-1185">Reference proteome</keyword>
<dbReference type="InterPro" id="IPR006121">
    <property type="entry name" value="HMA_dom"/>
</dbReference>
<feature type="compositionally biased region" description="Polar residues" evidence="1">
    <location>
        <begin position="208"/>
        <end position="224"/>
    </location>
</feature>
<proteinExistence type="predicted"/>
<dbReference type="InterPro" id="IPR001025">
    <property type="entry name" value="BAH_dom"/>
</dbReference>
<accession>A0A0D9XDK5</accession>
<dbReference type="PANTHER" id="PTHR47294:SF5">
    <property type="entry name" value="OS09G0408550 PROTEIN"/>
    <property type="match status" value="1"/>
</dbReference>
<dbReference type="Pfam" id="PF01426">
    <property type="entry name" value="BAH"/>
    <property type="match status" value="1"/>
</dbReference>
<feature type="compositionally biased region" description="Basic and acidic residues" evidence="1">
    <location>
        <begin position="225"/>
        <end position="237"/>
    </location>
</feature>
<evidence type="ECO:0000256" key="1">
    <source>
        <dbReference type="SAM" id="MobiDB-lite"/>
    </source>
</evidence>
<organism evidence="3 4">
    <name type="scientific">Leersia perrieri</name>
    <dbReference type="NCBI Taxonomy" id="77586"/>
    <lineage>
        <taxon>Eukaryota</taxon>
        <taxon>Viridiplantae</taxon>
        <taxon>Streptophyta</taxon>
        <taxon>Embryophyta</taxon>
        <taxon>Tracheophyta</taxon>
        <taxon>Spermatophyta</taxon>
        <taxon>Magnoliopsida</taxon>
        <taxon>Liliopsida</taxon>
        <taxon>Poales</taxon>
        <taxon>Poaceae</taxon>
        <taxon>BOP clade</taxon>
        <taxon>Oryzoideae</taxon>
        <taxon>Oryzeae</taxon>
        <taxon>Oryzinae</taxon>
        <taxon>Leersia</taxon>
    </lineage>
</organism>
<evidence type="ECO:0000259" key="2">
    <source>
        <dbReference type="PROSITE" id="PS51038"/>
    </source>
</evidence>
<dbReference type="STRING" id="77586.A0A0D9XDK5"/>
<dbReference type="EnsemblPlants" id="LPERR09G06780.1">
    <property type="protein sequence ID" value="LPERR09G06780.1"/>
    <property type="gene ID" value="LPERR09G06780"/>
</dbReference>
<reference evidence="4" key="2">
    <citation type="submission" date="2013-12" db="EMBL/GenBank/DDBJ databases">
        <authorList>
            <person name="Yu Y."/>
            <person name="Lee S."/>
            <person name="de Baynast K."/>
            <person name="Wissotski M."/>
            <person name="Liu L."/>
            <person name="Talag J."/>
            <person name="Goicoechea J."/>
            <person name="Angelova A."/>
            <person name="Jetty R."/>
            <person name="Kudrna D."/>
            <person name="Golser W."/>
            <person name="Rivera L."/>
            <person name="Zhang J."/>
            <person name="Wing R."/>
        </authorList>
    </citation>
    <scope>NUCLEOTIDE SEQUENCE</scope>
</reference>
<dbReference type="InterPro" id="IPR036163">
    <property type="entry name" value="HMA_dom_sf"/>
</dbReference>
<dbReference type="InterPro" id="IPR043151">
    <property type="entry name" value="BAH_sf"/>
</dbReference>
<dbReference type="PROSITE" id="PS51038">
    <property type="entry name" value="BAH"/>
    <property type="match status" value="1"/>
</dbReference>
<evidence type="ECO:0000313" key="4">
    <source>
        <dbReference type="Proteomes" id="UP000032180"/>
    </source>
</evidence>
<sequence length="696" mass="78257">MCRPHPLPPITSDDVSIGEDVELSNVSTQMDSSTVRNDPREFKWLGPASHSRKGKSYRSFWRRGFKIMVHDFVYIMVQHKKTVVAYLEELYQDNHANNMVRVRWFYSLNDAGIQLAPGVNDREIVLSNTRQDIRVECIAGLTSVLNAEHFKTFQTSANNVNNNWEPYLCIRQIGNDKNVKIFDIAVLPGYLEQEIFSTISDASPLIVHSSTSDGNKNKPSSSEGGQKRSEANNDKTVENPTAGDAANAKAILNVPGPTEMASNLLNSTQEQYLNQYFSPGCHIECLCQDSSLKGCWFIGSVIRRRRDRIRVRYQHLQDPEIPGANLEEWLQVTRPANPDSLGIRLSGRLVVRPHNVLERKNPSTIGVGAIVDGWLHDGWWEGIVVKVDAAGKLQVFLPGEKKMVLFRRDELRYSLEWIASEWKAFENKKDIARRIPSVQDLRTRASTPQEVPTGDDFKNTIRKLEQELQLRNGGEGSSKLAVEKGGSSSVSEKTIPDLNWSVDDQGSSKFNYVGTSVFEEIRPDEKRPQVDLTNVLKSDGLKWTERKARGSFGPRDGSGGSSNQGQIQEHNPWNIMSRILKKEKSLTTSSSPRKTSSFFSMDYRLYYMTLRMNIDCNGCYHKIRRALLQMQELESHMIDRKHGRVSVIGAFSPQDVAIKIRKRTNRRVEILEVREAAPPPPPAGDDGGGGGGGHGP</sequence>